<accession>A0ABW2NP89</accession>
<dbReference type="Proteomes" id="UP001596549">
    <property type="component" value="Unassembled WGS sequence"/>
</dbReference>
<gene>
    <name evidence="3" type="ORF">ACFQPF_05445</name>
</gene>
<evidence type="ECO:0000313" key="3">
    <source>
        <dbReference type="EMBL" id="MFC7371114.1"/>
    </source>
</evidence>
<keyword evidence="4" id="KW-1185">Reference proteome</keyword>
<name>A0ABW2NP89_9BACL</name>
<dbReference type="PROSITE" id="PS51257">
    <property type="entry name" value="PROKAR_LIPOPROTEIN"/>
    <property type="match status" value="1"/>
</dbReference>
<organism evidence="3 4">
    <name type="scientific">Fictibacillus iocasae</name>
    <dbReference type="NCBI Taxonomy" id="2715437"/>
    <lineage>
        <taxon>Bacteria</taxon>
        <taxon>Bacillati</taxon>
        <taxon>Bacillota</taxon>
        <taxon>Bacilli</taxon>
        <taxon>Bacillales</taxon>
        <taxon>Fictibacillaceae</taxon>
        <taxon>Fictibacillus</taxon>
    </lineage>
</organism>
<evidence type="ECO:0000256" key="1">
    <source>
        <dbReference type="SAM" id="Coils"/>
    </source>
</evidence>
<dbReference type="EMBL" id="JBHTCP010000010">
    <property type="protein sequence ID" value="MFC7371114.1"/>
    <property type="molecule type" value="Genomic_DNA"/>
</dbReference>
<protein>
    <recommendedName>
        <fullName evidence="5">Lipoprotein</fullName>
    </recommendedName>
</protein>
<evidence type="ECO:0000256" key="2">
    <source>
        <dbReference type="SAM" id="SignalP"/>
    </source>
</evidence>
<proteinExistence type="predicted"/>
<feature type="chain" id="PRO_5045575289" description="Lipoprotein" evidence="2">
    <location>
        <begin position="18"/>
        <end position="162"/>
    </location>
</feature>
<feature type="signal peptide" evidence="2">
    <location>
        <begin position="1"/>
        <end position="17"/>
    </location>
</feature>
<comment type="caution">
    <text evidence="3">The sequence shown here is derived from an EMBL/GenBank/DDBJ whole genome shotgun (WGS) entry which is preliminary data.</text>
</comment>
<reference evidence="4" key="1">
    <citation type="journal article" date="2019" name="Int. J. Syst. Evol. Microbiol.">
        <title>The Global Catalogue of Microorganisms (GCM) 10K type strain sequencing project: providing services to taxonomists for standard genome sequencing and annotation.</title>
        <authorList>
            <consortium name="The Broad Institute Genomics Platform"/>
            <consortium name="The Broad Institute Genome Sequencing Center for Infectious Disease"/>
            <person name="Wu L."/>
            <person name="Ma J."/>
        </authorList>
    </citation>
    <scope>NUCLEOTIDE SEQUENCE [LARGE SCALE GENOMIC DNA]</scope>
    <source>
        <strain evidence="4">NBRC 106396</strain>
    </source>
</reference>
<dbReference type="RefSeq" id="WP_379747366.1">
    <property type="nucleotide sequence ID" value="NZ_JBHTCP010000010.1"/>
</dbReference>
<evidence type="ECO:0000313" key="4">
    <source>
        <dbReference type="Proteomes" id="UP001596549"/>
    </source>
</evidence>
<sequence length="162" mass="18708">MKKVWLGMMAAGLLVLAGCLSDPVAEEMVTYVNKTMKPLSEQEEEVKELYEGVTGNNYTDDQTLYTALTEEIIPKYNEFLKDVESIELETEEMQELHEKYIEAVQIQQNGMLSLVTALEEQSFEKVNEANGKLNEARKMMRDYQKDIKKLADEHEVTFEKEK</sequence>
<keyword evidence="2" id="KW-0732">Signal</keyword>
<keyword evidence="1" id="KW-0175">Coiled coil</keyword>
<evidence type="ECO:0008006" key="5">
    <source>
        <dbReference type="Google" id="ProtNLM"/>
    </source>
</evidence>
<feature type="coiled-coil region" evidence="1">
    <location>
        <begin position="126"/>
        <end position="153"/>
    </location>
</feature>